<sequence>MIKERNLSYHFLKIRLQGKNKITARFWQGLWFMMGSVRRIFDMRDWIIETKHLTKKYGNQTAVRDVNLHVEKGHIYGLLGRNGAGKTTIMKMILGLTSMTSGSAEVFGKNIKGNEKRIYPRIGAMIEAPGFYPNLTGTENLEIFAKLRGTSAPDAVKKALEVVGLLYRDKKIFSKYSLGMKQRLGIANAILHDPEVLILDEPTNGLDPIGIAKMREFIKKLSTEKGKTILISSHILSEIALLADDIGIIDKGVLLEESSMEELEKKNRKYILLQVSDIPKTILVLERRFQVKDYSVQDEQTIRIYDTELNMGELNKALVMEAIAVLSSGICNDTLEDYFKKLTGGEGIA</sequence>
<proteinExistence type="inferred from homology"/>
<dbReference type="SMART" id="SM00382">
    <property type="entry name" value="AAA"/>
    <property type="match status" value="1"/>
</dbReference>
<evidence type="ECO:0000256" key="1">
    <source>
        <dbReference type="ARBA" id="ARBA00005417"/>
    </source>
</evidence>
<evidence type="ECO:0000313" key="6">
    <source>
        <dbReference type="EMBL" id="EEX20717.1"/>
    </source>
</evidence>
<dbReference type="PANTHER" id="PTHR43335:SF8">
    <property type="entry name" value="ABC TRANSPORTER, ATP-BINDING PROTEIN"/>
    <property type="match status" value="1"/>
</dbReference>
<keyword evidence="4 6" id="KW-0067">ATP-binding</keyword>
<dbReference type="PROSITE" id="PS50893">
    <property type="entry name" value="ABC_TRANSPORTER_2"/>
    <property type="match status" value="1"/>
</dbReference>
<keyword evidence="7" id="KW-1185">Reference proteome</keyword>
<evidence type="ECO:0000256" key="3">
    <source>
        <dbReference type="ARBA" id="ARBA00022741"/>
    </source>
</evidence>
<dbReference type="PANTHER" id="PTHR43335">
    <property type="entry name" value="ABC TRANSPORTER, ATP-BINDING PROTEIN"/>
    <property type="match status" value="1"/>
</dbReference>
<comment type="similarity">
    <text evidence="1">Belongs to the ABC transporter superfamily.</text>
</comment>
<dbReference type="GO" id="GO:0005524">
    <property type="term" value="F:ATP binding"/>
    <property type="evidence" value="ECO:0007669"/>
    <property type="project" value="UniProtKB-KW"/>
</dbReference>
<comment type="caution">
    <text evidence="6">The sequence shown here is derived from an EMBL/GenBank/DDBJ whole genome shotgun (WGS) entry which is preliminary data.</text>
</comment>
<reference evidence="6" key="1">
    <citation type="submission" date="2009-09" db="EMBL/GenBank/DDBJ databases">
        <authorList>
            <person name="Weinstock G."/>
            <person name="Sodergren E."/>
            <person name="Clifton S."/>
            <person name="Fulton L."/>
            <person name="Fulton B."/>
            <person name="Courtney L."/>
            <person name="Fronick C."/>
            <person name="Harrison M."/>
            <person name="Strong C."/>
            <person name="Farmer C."/>
            <person name="Delahaunty K."/>
            <person name="Markovic C."/>
            <person name="Hall O."/>
            <person name="Minx P."/>
            <person name="Tomlinson C."/>
            <person name="Mitreva M."/>
            <person name="Nelson J."/>
            <person name="Hou S."/>
            <person name="Wollam A."/>
            <person name="Pepin K.H."/>
            <person name="Johnson M."/>
            <person name="Bhonagiri V."/>
            <person name="Nash W.E."/>
            <person name="Warren W."/>
            <person name="Chinwalla A."/>
            <person name="Mardis E.R."/>
            <person name="Wilson R.K."/>
        </authorList>
    </citation>
    <scope>NUCLEOTIDE SEQUENCE [LARGE SCALE GENOMIC DNA]</scope>
    <source>
        <strain evidence="6">DSM 20583</strain>
    </source>
</reference>
<dbReference type="GO" id="GO:0016887">
    <property type="term" value="F:ATP hydrolysis activity"/>
    <property type="evidence" value="ECO:0007669"/>
    <property type="project" value="InterPro"/>
</dbReference>
<dbReference type="InterPro" id="IPR027417">
    <property type="entry name" value="P-loop_NTPase"/>
</dbReference>
<gene>
    <name evidence="6" type="ORF">BLAHAN_06690</name>
</gene>
<dbReference type="HOGENOM" id="CLU_000604_1_2_9"/>
<dbReference type="eggNOG" id="COG1131">
    <property type="taxonomic scope" value="Bacteria"/>
</dbReference>
<dbReference type="InterPro" id="IPR017871">
    <property type="entry name" value="ABC_transporter-like_CS"/>
</dbReference>
<dbReference type="PROSITE" id="PS00211">
    <property type="entry name" value="ABC_TRANSPORTER_1"/>
    <property type="match status" value="1"/>
</dbReference>
<organism evidence="6 7">
    <name type="scientific">Blautia hansenii DSM 20583</name>
    <dbReference type="NCBI Taxonomy" id="537007"/>
    <lineage>
        <taxon>Bacteria</taxon>
        <taxon>Bacillati</taxon>
        <taxon>Bacillota</taxon>
        <taxon>Clostridia</taxon>
        <taxon>Lachnospirales</taxon>
        <taxon>Lachnospiraceae</taxon>
        <taxon>Blautia</taxon>
    </lineage>
</organism>
<protein>
    <submittedName>
        <fullName evidence="6">ABC transporter, ATP-binding protein</fullName>
    </submittedName>
</protein>
<dbReference type="InterPro" id="IPR003593">
    <property type="entry name" value="AAA+_ATPase"/>
</dbReference>
<dbReference type="Gene3D" id="3.40.50.300">
    <property type="entry name" value="P-loop containing nucleotide triphosphate hydrolases"/>
    <property type="match status" value="1"/>
</dbReference>
<dbReference type="EMBL" id="ABYU02000042">
    <property type="protein sequence ID" value="EEX20717.1"/>
    <property type="molecule type" value="Genomic_DNA"/>
</dbReference>
<dbReference type="STRING" id="537007.BLAHAN_06690"/>
<evidence type="ECO:0000256" key="2">
    <source>
        <dbReference type="ARBA" id="ARBA00022448"/>
    </source>
</evidence>
<keyword evidence="2" id="KW-0813">Transport</keyword>
<dbReference type="CDD" id="cd03268">
    <property type="entry name" value="ABC_BcrA_bacitracin_resist"/>
    <property type="match status" value="1"/>
</dbReference>
<keyword evidence="3" id="KW-0547">Nucleotide-binding</keyword>
<dbReference type="Pfam" id="PF00005">
    <property type="entry name" value="ABC_tran"/>
    <property type="match status" value="1"/>
</dbReference>
<dbReference type="InterPro" id="IPR003439">
    <property type="entry name" value="ABC_transporter-like_ATP-bd"/>
</dbReference>
<evidence type="ECO:0000259" key="5">
    <source>
        <dbReference type="PROSITE" id="PS50893"/>
    </source>
</evidence>
<feature type="domain" description="ABC transporter" evidence="5">
    <location>
        <begin position="48"/>
        <end position="276"/>
    </location>
</feature>
<evidence type="ECO:0000313" key="7">
    <source>
        <dbReference type="Proteomes" id="UP000003755"/>
    </source>
</evidence>
<dbReference type="AlphaFoldDB" id="C9LB82"/>
<dbReference type="SUPFAM" id="SSF52540">
    <property type="entry name" value="P-loop containing nucleoside triphosphate hydrolases"/>
    <property type="match status" value="1"/>
</dbReference>
<evidence type="ECO:0000256" key="4">
    <source>
        <dbReference type="ARBA" id="ARBA00022840"/>
    </source>
</evidence>
<dbReference type="Proteomes" id="UP000003755">
    <property type="component" value="Unassembled WGS sequence"/>
</dbReference>
<name>C9LB82_BLAHA</name>
<accession>C9LB82</accession>